<evidence type="ECO:0000256" key="1">
    <source>
        <dbReference type="ARBA" id="ARBA00004496"/>
    </source>
</evidence>
<evidence type="ECO:0000256" key="6">
    <source>
        <dbReference type="ARBA" id="ARBA00038828"/>
    </source>
</evidence>
<dbReference type="InterPro" id="IPR023795">
    <property type="entry name" value="Serpin_CS"/>
</dbReference>
<organism evidence="9">
    <name type="scientific">Cuerna arida</name>
    <dbReference type="NCBI Taxonomy" id="1464854"/>
    <lineage>
        <taxon>Eukaryota</taxon>
        <taxon>Metazoa</taxon>
        <taxon>Ecdysozoa</taxon>
        <taxon>Arthropoda</taxon>
        <taxon>Hexapoda</taxon>
        <taxon>Insecta</taxon>
        <taxon>Pterygota</taxon>
        <taxon>Neoptera</taxon>
        <taxon>Paraneoptera</taxon>
        <taxon>Hemiptera</taxon>
        <taxon>Auchenorrhyncha</taxon>
        <taxon>Membracoidea</taxon>
        <taxon>Cicadellidae</taxon>
        <taxon>Cicadellinae</taxon>
        <taxon>Proconiini</taxon>
        <taxon>Cuerna</taxon>
    </lineage>
</organism>
<dbReference type="InterPro" id="IPR023796">
    <property type="entry name" value="Serpin_dom"/>
</dbReference>
<reference evidence="9" key="1">
    <citation type="submission" date="2015-11" db="EMBL/GenBank/DDBJ databases">
        <title>De novo transcriptome assembly of four potential Pierce s Disease insect vectors from Arizona vineyards.</title>
        <authorList>
            <person name="Tassone E.E."/>
        </authorList>
    </citation>
    <scope>NUCLEOTIDE SEQUENCE</scope>
</reference>
<comment type="subunit">
    <text evidence="6">Forms a complex with the monomeric form of beta-tryptase.</text>
</comment>
<dbReference type="AlphaFoldDB" id="A0A1B6F1Y7"/>
<dbReference type="Gene3D" id="2.30.39.10">
    <property type="entry name" value="Alpha-1-antitrypsin, domain 1"/>
    <property type="match status" value="1"/>
</dbReference>
<dbReference type="PANTHER" id="PTHR11461:SF204">
    <property type="entry name" value="SERPIN B6"/>
    <property type="match status" value="1"/>
</dbReference>
<feature type="domain" description="Serpin" evidence="8">
    <location>
        <begin position="5"/>
        <end position="118"/>
    </location>
</feature>
<keyword evidence="2" id="KW-0963">Cytoplasm</keyword>
<dbReference type="InterPro" id="IPR036186">
    <property type="entry name" value="Serpin_sf"/>
</dbReference>
<dbReference type="GO" id="GO:0004867">
    <property type="term" value="F:serine-type endopeptidase inhibitor activity"/>
    <property type="evidence" value="ECO:0007669"/>
    <property type="project" value="UniProtKB-KW"/>
</dbReference>
<accession>A0A1B6F1Y7</accession>
<dbReference type="InterPro" id="IPR042185">
    <property type="entry name" value="Serpin_sf_2"/>
</dbReference>
<evidence type="ECO:0000256" key="7">
    <source>
        <dbReference type="ARBA" id="ARBA00039202"/>
    </source>
</evidence>
<dbReference type="Gene3D" id="3.30.497.10">
    <property type="entry name" value="Antithrombin, subunit I, domain 2"/>
    <property type="match status" value="1"/>
</dbReference>
<name>A0A1B6F1Y7_9HEMI</name>
<keyword evidence="5" id="KW-0007">Acetylation</keyword>
<evidence type="ECO:0000256" key="5">
    <source>
        <dbReference type="ARBA" id="ARBA00022990"/>
    </source>
</evidence>
<evidence type="ECO:0000256" key="3">
    <source>
        <dbReference type="ARBA" id="ARBA00022690"/>
    </source>
</evidence>
<evidence type="ECO:0000256" key="2">
    <source>
        <dbReference type="ARBA" id="ARBA00022490"/>
    </source>
</evidence>
<evidence type="ECO:0000256" key="4">
    <source>
        <dbReference type="ARBA" id="ARBA00022900"/>
    </source>
</evidence>
<gene>
    <name evidence="9" type="ORF">g.33798</name>
</gene>
<keyword evidence="3" id="KW-0646">Protease inhibitor</keyword>
<keyword evidence="4" id="KW-0722">Serine protease inhibitor</keyword>
<comment type="subcellular location">
    <subcellularLocation>
        <location evidence="1">Cytoplasm</location>
    </subcellularLocation>
</comment>
<evidence type="ECO:0000259" key="8">
    <source>
        <dbReference type="Pfam" id="PF00079"/>
    </source>
</evidence>
<dbReference type="Pfam" id="PF00079">
    <property type="entry name" value="Serpin"/>
    <property type="match status" value="1"/>
</dbReference>
<dbReference type="EMBL" id="GECZ01025585">
    <property type="protein sequence ID" value="JAS44184.1"/>
    <property type="molecule type" value="Transcribed_RNA"/>
</dbReference>
<sequence length="119" mass="13235">MQHPTVTVALPKFKMEETMDLNDILKSMGVETMFSQKADFSGISNVPLVVSKVVQKAFVEVNEKGTEAAAATGMAFMLMCAPMKPPPEEMFIADHPFIFFITHMLHNTPMFFGRYSAPS</sequence>
<dbReference type="InterPro" id="IPR042178">
    <property type="entry name" value="Serpin_sf_1"/>
</dbReference>
<dbReference type="GO" id="GO:0005737">
    <property type="term" value="C:cytoplasm"/>
    <property type="evidence" value="ECO:0007669"/>
    <property type="project" value="UniProtKB-SubCell"/>
</dbReference>
<dbReference type="SUPFAM" id="SSF56574">
    <property type="entry name" value="Serpins"/>
    <property type="match status" value="1"/>
</dbReference>
<dbReference type="InterPro" id="IPR000215">
    <property type="entry name" value="Serpin_fam"/>
</dbReference>
<dbReference type="PANTHER" id="PTHR11461">
    <property type="entry name" value="SERINE PROTEASE INHIBITOR, SERPIN"/>
    <property type="match status" value="1"/>
</dbReference>
<dbReference type="GO" id="GO:0005615">
    <property type="term" value="C:extracellular space"/>
    <property type="evidence" value="ECO:0007669"/>
    <property type="project" value="InterPro"/>
</dbReference>
<evidence type="ECO:0000313" key="9">
    <source>
        <dbReference type="EMBL" id="JAS44184.1"/>
    </source>
</evidence>
<proteinExistence type="predicted"/>
<protein>
    <recommendedName>
        <fullName evidence="7">Serpin B6</fullName>
    </recommendedName>
</protein>
<dbReference type="PROSITE" id="PS00284">
    <property type="entry name" value="SERPIN"/>
    <property type="match status" value="1"/>
</dbReference>